<comment type="caution">
    <text evidence="5">The sequence shown here is derived from an EMBL/GenBank/DDBJ whole genome shotgun (WGS) entry which is preliminary data.</text>
</comment>
<evidence type="ECO:0000256" key="4">
    <source>
        <dbReference type="SAM" id="MobiDB-lite"/>
    </source>
</evidence>
<dbReference type="InterPro" id="IPR051685">
    <property type="entry name" value="Ycf3/AcsC/BcsC/TPR_MFPF"/>
</dbReference>
<proteinExistence type="predicted"/>
<gene>
    <name evidence="5" type="ORF">ENV70_01290</name>
</gene>
<dbReference type="InterPro" id="IPR019734">
    <property type="entry name" value="TPR_rpt"/>
</dbReference>
<feature type="repeat" description="TPR" evidence="3">
    <location>
        <begin position="487"/>
        <end position="520"/>
    </location>
</feature>
<dbReference type="Gene3D" id="1.25.40.10">
    <property type="entry name" value="Tetratricopeptide repeat domain"/>
    <property type="match status" value="4"/>
</dbReference>
<dbReference type="SMART" id="SM00028">
    <property type="entry name" value="TPR"/>
    <property type="match status" value="4"/>
</dbReference>
<evidence type="ECO:0000313" key="5">
    <source>
        <dbReference type="EMBL" id="HHS62236.1"/>
    </source>
</evidence>
<keyword evidence="2 3" id="KW-0802">TPR repeat</keyword>
<dbReference type="AlphaFoldDB" id="A0A7C6AEF6"/>
<evidence type="ECO:0000256" key="1">
    <source>
        <dbReference type="ARBA" id="ARBA00022737"/>
    </source>
</evidence>
<dbReference type="InterPro" id="IPR011990">
    <property type="entry name" value="TPR-like_helical_dom_sf"/>
</dbReference>
<evidence type="ECO:0000256" key="2">
    <source>
        <dbReference type="ARBA" id="ARBA00022803"/>
    </source>
</evidence>
<dbReference type="SUPFAM" id="SSF48452">
    <property type="entry name" value="TPR-like"/>
    <property type="match status" value="3"/>
</dbReference>
<dbReference type="PANTHER" id="PTHR44943">
    <property type="entry name" value="CELLULOSE SYNTHASE OPERON PROTEIN C"/>
    <property type="match status" value="1"/>
</dbReference>
<name>A0A7C6AEF6_UNCW3</name>
<reference evidence="5" key="1">
    <citation type="journal article" date="2020" name="mSystems">
        <title>Genome- and Community-Level Interaction Insights into Carbon Utilization and Element Cycling Functions of Hydrothermarchaeota in Hydrothermal Sediment.</title>
        <authorList>
            <person name="Zhou Z."/>
            <person name="Liu Y."/>
            <person name="Xu W."/>
            <person name="Pan J."/>
            <person name="Luo Z.H."/>
            <person name="Li M."/>
        </authorList>
    </citation>
    <scope>NUCLEOTIDE SEQUENCE [LARGE SCALE GENOMIC DNA]</scope>
    <source>
        <strain evidence="5">SpSt-783</strain>
    </source>
</reference>
<accession>A0A7C6AEF6</accession>
<feature type="compositionally biased region" description="Basic and acidic residues" evidence="4">
    <location>
        <begin position="350"/>
        <end position="362"/>
    </location>
</feature>
<dbReference type="EMBL" id="DTHJ01000027">
    <property type="protein sequence ID" value="HHS62236.1"/>
    <property type="molecule type" value="Genomic_DNA"/>
</dbReference>
<dbReference type="Pfam" id="PF13181">
    <property type="entry name" value="TPR_8"/>
    <property type="match status" value="1"/>
</dbReference>
<protein>
    <submittedName>
        <fullName evidence="5">Tetratricopeptide repeat protein</fullName>
    </submittedName>
</protein>
<dbReference type="PANTHER" id="PTHR44943:SF8">
    <property type="entry name" value="TPR REPEAT-CONTAINING PROTEIN MJ0263"/>
    <property type="match status" value="1"/>
</dbReference>
<keyword evidence="1" id="KW-0677">Repeat</keyword>
<feature type="region of interest" description="Disordered" evidence="4">
    <location>
        <begin position="337"/>
        <end position="362"/>
    </location>
</feature>
<dbReference type="PROSITE" id="PS50005">
    <property type="entry name" value="TPR"/>
    <property type="match status" value="2"/>
</dbReference>
<feature type="repeat" description="TPR" evidence="3">
    <location>
        <begin position="221"/>
        <end position="254"/>
    </location>
</feature>
<sequence>MEAEIIEKSRQYINEGKYEKAQIILRRALEETPNRAQVLELCGDLASKIGRYNEAVTRYENAFENYVHNGQYPEAIICLEKILMIDEMNESVLFRLVDIYQFYGLRNEAIKKLIEFASQALDKKNETLFISALRKIVEFQPKNLPLRFSLAKLLFSVNRTREAEDELNKLKGLAAEVNDETMLGEIKKLLPQADGGEELDPKSRIELGNLLYEIGSRDEAIIEFKKAADDLMREGRYDDAVNVLNRILEIDPNNSEALQKIKELKPGAKTEEKIEVAKPEEPEEKGPVSLKITEEELKQETPAVEPVDETTSAIQSDLEILADLSKEIEGFAPITEKETPPEVEPVPEPKPVEEVHKEPVAETKPAEIPPLEGQIADIEFLLKESEVVPPTPRNFEVAKQFDEFRTNITWEIDDVKKKVMLAKMALDAGLYDIALSYLQDEKDKKEFWPTSIEIIGQSLIKLGKYNEAIKVIGPIIVLEEIPEDKKVELRYLLASGYEGLGDFENALREIERIMVINPDYRDIKEIYALLGGKMEVPTPEPEKAVFEEKIQESKPAEVFEAPYKPEPVKEPEPILEEPVFPVTETIVEKPVEESIPVKEEPFIEEKIPIREEYPEEKIDIEEKGENIAFL</sequence>
<organism evidence="5">
    <name type="scientific">candidate division WOR-3 bacterium</name>
    <dbReference type="NCBI Taxonomy" id="2052148"/>
    <lineage>
        <taxon>Bacteria</taxon>
        <taxon>Bacteria division WOR-3</taxon>
    </lineage>
</organism>
<evidence type="ECO:0000256" key="3">
    <source>
        <dbReference type="PROSITE-ProRule" id="PRU00339"/>
    </source>
</evidence>